<feature type="domain" description="FHA" evidence="3">
    <location>
        <begin position="23"/>
        <end position="72"/>
    </location>
</feature>
<dbReference type="SMART" id="SM00240">
    <property type="entry name" value="FHA"/>
    <property type="match status" value="1"/>
</dbReference>
<gene>
    <name evidence="4" type="ORF">SAMN04489760_1112</name>
</gene>
<proteinExistence type="predicted"/>
<dbReference type="SUPFAM" id="SSF49879">
    <property type="entry name" value="SMAD/FHA domain"/>
    <property type="match status" value="1"/>
</dbReference>
<evidence type="ECO:0000256" key="1">
    <source>
        <dbReference type="ARBA" id="ARBA00022801"/>
    </source>
</evidence>
<evidence type="ECO:0000313" key="5">
    <source>
        <dbReference type="Proteomes" id="UP000198744"/>
    </source>
</evidence>
<dbReference type="InterPro" id="IPR000253">
    <property type="entry name" value="FHA_dom"/>
</dbReference>
<dbReference type="SMART" id="SM00331">
    <property type="entry name" value="PP2C_SIG"/>
    <property type="match status" value="1"/>
</dbReference>
<dbReference type="Pfam" id="PF00498">
    <property type="entry name" value="FHA"/>
    <property type="match status" value="1"/>
</dbReference>
<dbReference type="RefSeq" id="WP_093883349.1">
    <property type="nucleotide sequence ID" value="NZ_FOBS01000011.1"/>
</dbReference>
<sequence>MSSFLLIRSTGEQQLVSSEKQKIRIGRLPDNEIWIDDPSVSRRHATLTLDDGNPVLSDLGSRNGTSVNGTRISSTTLSSGDIIGVGTVRIIYEPSIKRGVNSAKEDVTSETLSMPSPAGRSTPPMELLETVADIARQIGGDRSLEELLNSILVLCVEKTGAERASIMLLNDAGQLVPCAYFSTIPSSDPFAISRTMARKAMTENKAQLLRDVAGFAGPDMSESLYGLKARSAICAPLCAGETTIGVFFLDTTRHERQFGEVDLLFFSTLSAMIAEKVANVRLSEIAREKRRLDAELVAASDIQAHLFPAELPTVAGYDLSVRVHPCREIGGDYFDVFAVGGTYVITIADVVGKGIGAAMLMSNLQAMVRSLAQQFSEPSLLLEKINADLISRVGEGRFITCFLMTLNSRNHQIRYANAGHNQPLLCRCTGEIVPLDFSFTVNWAFVPIGISNLLNSLYRSLKKSGPSQKCGAK</sequence>
<keyword evidence="5" id="KW-1185">Reference proteome</keyword>
<accession>A0A1H7XL66</accession>
<name>A0A1H7XL66_9BACT</name>
<dbReference type="InterPro" id="IPR008984">
    <property type="entry name" value="SMAD_FHA_dom_sf"/>
</dbReference>
<dbReference type="AlphaFoldDB" id="A0A1H7XL66"/>
<dbReference type="PROSITE" id="PS50006">
    <property type="entry name" value="FHA_DOMAIN"/>
    <property type="match status" value="1"/>
</dbReference>
<dbReference type="InterPro" id="IPR001932">
    <property type="entry name" value="PPM-type_phosphatase-like_dom"/>
</dbReference>
<evidence type="ECO:0000259" key="3">
    <source>
        <dbReference type="PROSITE" id="PS50006"/>
    </source>
</evidence>
<dbReference type="Gene3D" id="3.60.40.10">
    <property type="entry name" value="PPM-type phosphatase domain"/>
    <property type="match status" value="1"/>
</dbReference>
<dbReference type="InterPro" id="IPR052016">
    <property type="entry name" value="Bact_Sigma-Reg"/>
</dbReference>
<dbReference type="Pfam" id="PF13492">
    <property type="entry name" value="GAF_3"/>
    <property type="match status" value="1"/>
</dbReference>
<dbReference type="SUPFAM" id="SSF81606">
    <property type="entry name" value="PP2C-like"/>
    <property type="match status" value="1"/>
</dbReference>
<dbReference type="PANTHER" id="PTHR43156:SF2">
    <property type="entry name" value="STAGE II SPORULATION PROTEIN E"/>
    <property type="match status" value="1"/>
</dbReference>
<dbReference type="InterPro" id="IPR003018">
    <property type="entry name" value="GAF"/>
</dbReference>
<dbReference type="OrthoDB" id="343514at2"/>
<dbReference type="Gene3D" id="2.60.200.20">
    <property type="match status" value="1"/>
</dbReference>
<protein>
    <submittedName>
        <fullName evidence="4">GAF domain-containing protein</fullName>
    </submittedName>
</protein>
<dbReference type="SMART" id="SM00065">
    <property type="entry name" value="GAF"/>
    <property type="match status" value="1"/>
</dbReference>
<dbReference type="Proteomes" id="UP000198744">
    <property type="component" value="Unassembled WGS sequence"/>
</dbReference>
<dbReference type="GO" id="GO:0016791">
    <property type="term" value="F:phosphatase activity"/>
    <property type="evidence" value="ECO:0007669"/>
    <property type="project" value="TreeGrafter"/>
</dbReference>
<dbReference type="InterPro" id="IPR029016">
    <property type="entry name" value="GAF-like_dom_sf"/>
</dbReference>
<keyword evidence="1" id="KW-0378">Hydrolase</keyword>
<dbReference type="SUPFAM" id="SSF55781">
    <property type="entry name" value="GAF domain-like"/>
    <property type="match status" value="1"/>
</dbReference>
<evidence type="ECO:0000313" key="4">
    <source>
        <dbReference type="EMBL" id="SEM33917.1"/>
    </source>
</evidence>
<organism evidence="4 5">
    <name type="scientific">Syntrophus gentianae</name>
    <dbReference type="NCBI Taxonomy" id="43775"/>
    <lineage>
        <taxon>Bacteria</taxon>
        <taxon>Pseudomonadati</taxon>
        <taxon>Thermodesulfobacteriota</taxon>
        <taxon>Syntrophia</taxon>
        <taxon>Syntrophales</taxon>
        <taxon>Syntrophaceae</taxon>
        <taxon>Syntrophus</taxon>
    </lineage>
</organism>
<dbReference type="Gene3D" id="3.30.450.40">
    <property type="match status" value="1"/>
</dbReference>
<dbReference type="PANTHER" id="PTHR43156">
    <property type="entry name" value="STAGE II SPORULATION PROTEIN E-RELATED"/>
    <property type="match status" value="1"/>
</dbReference>
<reference evidence="4 5" key="1">
    <citation type="submission" date="2016-10" db="EMBL/GenBank/DDBJ databases">
        <authorList>
            <person name="de Groot N.N."/>
        </authorList>
    </citation>
    <scope>NUCLEOTIDE SEQUENCE [LARGE SCALE GENOMIC DNA]</scope>
    <source>
        <strain evidence="4 5">DSM 8423</strain>
    </source>
</reference>
<dbReference type="InterPro" id="IPR036457">
    <property type="entry name" value="PPM-type-like_dom_sf"/>
</dbReference>
<evidence type="ECO:0000256" key="2">
    <source>
        <dbReference type="SAM" id="MobiDB-lite"/>
    </source>
</evidence>
<dbReference type="CDD" id="cd00060">
    <property type="entry name" value="FHA"/>
    <property type="match status" value="1"/>
</dbReference>
<dbReference type="Pfam" id="PF07228">
    <property type="entry name" value="SpoIIE"/>
    <property type="match status" value="1"/>
</dbReference>
<dbReference type="STRING" id="43775.SAMN04489760_1112"/>
<dbReference type="EMBL" id="FOBS01000011">
    <property type="protein sequence ID" value="SEM33917.1"/>
    <property type="molecule type" value="Genomic_DNA"/>
</dbReference>
<feature type="region of interest" description="Disordered" evidence="2">
    <location>
        <begin position="102"/>
        <end position="124"/>
    </location>
</feature>